<evidence type="ECO:0000256" key="1">
    <source>
        <dbReference type="ARBA" id="ARBA00022730"/>
    </source>
</evidence>
<dbReference type="RefSeq" id="WP_380024845.1">
    <property type="nucleotide sequence ID" value="NZ_JBHSHC010000034.1"/>
</dbReference>
<evidence type="ECO:0000256" key="3">
    <source>
        <dbReference type="ARBA" id="ARBA00022801"/>
    </source>
</evidence>
<reference evidence="11" key="1">
    <citation type="journal article" date="2019" name="Int. J. Syst. Evol. Microbiol.">
        <title>The Global Catalogue of Microorganisms (GCM) 10K type strain sequencing project: providing services to taxonomists for standard genome sequencing and annotation.</title>
        <authorList>
            <consortium name="The Broad Institute Genomics Platform"/>
            <consortium name="The Broad Institute Genome Sequencing Center for Infectious Disease"/>
            <person name="Wu L."/>
            <person name="Ma J."/>
        </authorList>
    </citation>
    <scope>NUCLEOTIDE SEQUENCE [LARGE SCALE GENOMIC DNA]</scope>
    <source>
        <strain evidence="11">WYCCWR 12678</strain>
    </source>
</reference>
<name>A0ABV9PXH7_9BACL</name>
<keyword evidence="6 7" id="KW-0238">DNA-binding</keyword>
<keyword evidence="7 10" id="KW-0255">Endonuclease</keyword>
<evidence type="ECO:0000256" key="2">
    <source>
        <dbReference type="ARBA" id="ARBA00022741"/>
    </source>
</evidence>
<feature type="binding site" evidence="7">
    <location>
        <begin position="334"/>
        <end position="341"/>
    </location>
    <ligand>
        <name>ATP</name>
        <dbReference type="ChEBI" id="CHEBI:30616"/>
    </ligand>
</feature>
<evidence type="ECO:0000256" key="5">
    <source>
        <dbReference type="ARBA" id="ARBA00022884"/>
    </source>
</evidence>
<evidence type="ECO:0000256" key="8">
    <source>
        <dbReference type="SAM" id="Coils"/>
    </source>
</evidence>
<feature type="coiled-coil region" evidence="8">
    <location>
        <begin position="518"/>
        <end position="599"/>
    </location>
</feature>
<dbReference type="Proteomes" id="UP001596002">
    <property type="component" value="Unassembled WGS sequence"/>
</dbReference>
<accession>A0ABV9PXH7</accession>
<dbReference type="Pfam" id="PF01713">
    <property type="entry name" value="Smr"/>
    <property type="match status" value="1"/>
</dbReference>
<keyword evidence="3 7" id="KW-0378">Hydrolase</keyword>
<evidence type="ECO:0000313" key="10">
    <source>
        <dbReference type="EMBL" id="MFC4766951.1"/>
    </source>
</evidence>
<dbReference type="PANTHER" id="PTHR48466">
    <property type="entry name" value="OS10G0509000 PROTEIN-RELATED"/>
    <property type="match status" value="1"/>
</dbReference>
<comment type="function">
    <text evidence="7">Endonuclease that is involved in the suppression of homologous recombination and thus may have a key role in the control of bacterial genetic diversity.</text>
</comment>
<dbReference type="InterPro" id="IPR005747">
    <property type="entry name" value="MutS2"/>
</dbReference>
<dbReference type="SMART" id="SM00463">
    <property type="entry name" value="SMR"/>
    <property type="match status" value="1"/>
</dbReference>
<comment type="caution">
    <text evidence="10">The sequence shown here is derived from an EMBL/GenBank/DDBJ whole genome shotgun (WGS) entry which is preliminary data.</text>
</comment>
<dbReference type="InterPro" id="IPR027417">
    <property type="entry name" value="P-loop_NTPase"/>
</dbReference>
<dbReference type="InterPro" id="IPR045076">
    <property type="entry name" value="MutS"/>
</dbReference>
<dbReference type="EC" id="3.6.4.-" evidence="7"/>
<sequence length="781" mass="87740">MNQRVLRVLEYHKIIEKLINHASTNMGKELAEQLQPVSHLDEVRQALAATEEGRTVYRLKGLIPFGGIRDIRQAVKRSAVGSMLDAKELLDVADTIMAGRRLRKFLLDISNEHPIPTLQGLAGEVFELRPVEEEIRAAIDNNGEVADHASPELKSVRNEIRQTQARVRDKLDSILRSPDCQKMMQEAIVTIRNDRYCIPIKAEYRGVFGGIVHDQSSSGATLFIEPAAVVQLNNGLRELEVKERREIERILTRLTALVGSEAEILQSGLAALAEIDFIIAKASLAHEMKAAFPRVNDEGRVRLKKAVHPLLDRSRAVPIDIRLGDEFNLIVITGPNTGGKTVTLKTIGLLSLMAMSGLHVPADEGSEVSTFDEVFADIGDEQSIEQSLSTFSSHMTHITEILEKMDFRSLVLLDELGAGTDPAEGAALAQAILEFLRKRGAKTVATTHYSELKAYAYSQPEAINASVEFDVESLRPTYRLLIGVPGRSNAFAISERLGLRKEIIEDAKSRMTTEDVQVDDLIRKLEANQLQAEKDRQEAAAMRKEIESLRRQFEKEREQFLLQQERMVERAEEEAREIVKKAEREAQEIIQELRKIRDQEQTSFKEHHLIELRKKLEAAAPTRRERRIQRKVNEAKEIRTGDSVQVLTFNQRGTVLEVGSNEALVQIGAMKMKIKLSELEKLEEKKQEKTRGIVTRKSDEPTKLELDLRGSTIEEAAYEIDRYLDNAVMAGLSQVSIIHGKGTGTLRAGVHEFLRNHPQVRSFRIGEHGEGHTGVTIVTLK</sequence>
<dbReference type="PIRSF" id="PIRSF005814">
    <property type="entry name" value="MutS_YshD"/>
    <property type="match status" value="1"/>
</dbReference>
<keyword evidence="2 7" id="KW-0547">Nucleotide-binding</keyword>
<evidence type="ECO:0000256" key="6">
    <source>
        <dbReference type="ARBA" id="ARBA00023125"/>
    </source>
</evidence>
<dbReference type="InterPro" id="IPR036187">
    <property type="entry name" value="DNA_mismatch_repair_MutS_sf"/>
</dbReference>
<evidence type="ECO:0000313" key="11">
    <source>
        <dbReference type="Proteomes" id="UP001596002"/>
    </source>
</evidence>
<dbReference type="CDD" id="cd03280">
    <property type="entry name" value="ABC_MutS2"/>
    <property type="match status" value="1"/>
</dbReference>
<dbReference type="NCBIfam" id="TIGR01069">
    <property type="entry name" value="mutS2"/>
    <property type="match status" value="1"/>
</dbReference>
<dbReference type="SMART" id="SM00534">
    <property type="entry name" value="MUTSac"/>
    <property type="match status" value="1"/>
</dbReference>
<dbReference type="HAMAP" id="MF_00092">
    <property type="entry name" value="MutS2"/>
    <property type="match status" value="1"/>
</dbReference>
<dbReference type="InterPro" id="IPR007696">
    <property type="entry name" value="DNA_mismatch_repair_MutS_core"/>
</dbReference>
<organism evidence="10 11">
    <name type="scientific">Effusibacillus consociatus</name>
    <dbReference type="NCBI Taxonomy" id="1117041"/>
    <lineage>
        <taxon>Bacteria</taxon>
        <taxon>Bacillati</taxon>
        <taxon>Bacillota</taxon>
        <taxon>Bacilli</taxon>
        <taxon>Bacillales</taxon>
        <taxon>Alicyclobacillaceae</taxon>
        <taxon>Effusibacillus</taxon>
    </lineage>
</organism>
<keyword evidence="5 7" id="KW-0694">RNA-binding</keyword>
<dbReference type="PANTHER" id="PTHR48466:SF2">
    <property type="entry name" value="OS10G0509000 PROTEIN"/>
    <property type="match status" value="1"/>
</dbReference>
<keyword evidence="11" id="KW-1185">Reference proteome</keyword>
<dbReference type="SUPFAM" id="SSF160443">
    <property type="entry name" value="SMR domain-like"/>
    <property type="match status" value="1"/>
</dbReference>
<dbReference type="InterPro" id="IPR002625">
    <property type="entry name" value="Smr_dom"/>
</dbReference>
<dbReference type="EC" id="3.1.-.-" evidence="7"/>
<dbReference type="SUPFAM" id="SSF52540">
    <property type="entry name" value="P-loop containing nucleoside triphosphate hydrolases"/>
    <property type="match status" value="1"/>
</dbReference>
<comment type="function">
    <text evidence="7">Acts as a ribosome collision sensor, splitting the ribosome into its 2 subunits. Detects stalled/collided 70S ribosomes which it binds and splits by an ATP-hydrolysis driven conformational change. Acts upstream of the ribosome quality control system (RQC), a ribosome-associated complex that mediates the extraction of incompletely synthesized nascent chains from stalled ribosomes and their subsequent degradation. Probably generates substrates for RQC.</text>
</comment>
<feature type="domain" description="Smr" evidence="9">
    <location>
        <begin position="706"/>
        <end position="781"/>
    </location>
</feature>
<dbReference type="InterPro" id="IPR036063">
    <property type="entry name" value="Smr_dom_sf"/>
</dbReference>
<dbReference type="PROSITE" id="PS50828">
    <property type="entry name" value="SMR"/>
    <property type="match status" value="1"/>
</dbReference>
<keyword evidence="4 7" id="KW-0067">ATP-binding</keyword>
<keyword evidence="1 7" id="KW-0699">rRNA-binding</keyword>
<comment type="similarity">
    <text evidence="7">Belongs to the DNA mismatch repair MutS family. MutS2 subfamily.</text>
</comment>
<keyword evidence="7" id="KW-0540">Nuclease</keyword>
<evidence type="ECO:0000256" key="4">
    <source>
        <dbReference type="ARBA" id="ARBA00022840"/>
    </source>
</evidence>
<dbReference type="GO" id="GO:0004519">
    <property type="term" value="F:endonuclease activity"/>
    <property type="evidence" value="ECO:0007669"/>
    <property type="project" value="UniProtKB-KW"/>
</dbReference>
<dbReference type="Gene3D" id="3.30.1370.110">
    <property type="match status" value="1"/>
</dbReference>
<dbReference type="SUPFAM" id="SSF48334">
    <property type="entry name" value="DNA repair protein MutS, domain III"/>
    <property type="match status" value="1"/>
</dbReference>
<proteinExistence type="inferred from homology"/>
<protein>
    <recommendedName>
        <fullName evidence="7">Endonuclease MutS2</fullName>
        <ecNumber evidence="7">3.1.-.-</ecNumber>
    </recommendedName>
    <alternativeName>
        <fullName evidence="7">Ribosome-associated protein quality control-upstream factor</fullName>
        <shortName evidence="7">RQC-upstream factor</shortName>
        <shortName evidence="7">RqcU</shortName>
        <ecNumber evidence="7">3.6.4.-</ecNumber>
    </alternativeName>
</protein>
<evidence type="ECO:0000256" key="7">
    <source>
        <dbReference type="HAMAP-Rule" id="MF_00092"/>
    </source>
</evidence>
<dbReference type="InterPro" id="IPR000432">
    <property type="entry name" value="DNA_mismatch_repair_MutS_C"/>
</dbReference>
<keyword evidence="8" id="KW-0175">Coiled coil</keyword>
<dbReference type="Pfam" id="PF20297">
    <property type="entry name" value="MSSS"/>
    <property type="match status" value="1"/>
</dbReference>
<dbReference type="Pfam" id="PF00488">
    <property type="entry name" value="MutS_V"/>
    <property type="match status" value="1"/>
</dbReference>
<gene>
    <name evidence="7" type="primary">mutS2</name>
    <name evidence="7" type="synonym">rqcU</name>
    <name evidence="10" type="ORF">ACFO8Q_06155</name>
</gene>
<dbReference type="EMBL" id="JBHSHC010000034">
    <property type="protein sequence ID" value="MFC4766951.1"/>
    <property type="molecule type" value="Genomic_DNA"/>
</dbReference>
<dbReference type="PROSITE" id="PS00486">
    <property type="entry name" value="DNA_MISMATCH_REPAIR_2"/>
    <property type="match status" value="1"/>
</dbReference>
<dbReference type="Gene3D" id="3.40.50.300">
    <property type="entry name" value="P-loop containing nucleotide triphosphate hydrolases"/>
    <property type="match status" value="1"/>
</dbReference>
<evidence type="ECO:0000259" key="9">
    <source>
        <dbReference type="PROSITE" id="PS50828"/>
    </source>
</evidence>
<dbReference type="SMART" id="SM00533">
    <property type="entry name" value="MUTSd"/>
    <property type="match status" value="1"/>
</dbReference>
<comment type="subunit">
    <text evidence="7">Homodimer. Binds to stalled ribosomes, contacting rRNA.</text>
</comment>
<dbReference type="InterPro" id="IPR046893">
    <property type="entry name" value="MSSS"/>
</dbReference>